<gene>
    <name evidence="1" type="ORF">FC62_GL001074</name>
</gene>
<organism evidence="1 2">
    <name type="scientific">Amylolactobacillus amylotrophicus DSM 20534</name>
    <dbReference type="NCBI Taxonomy" id="1423722"/>
    <lineage>
        <taxon>Bacteria</taxon>
        <taxon>Bacillati</taxon>
        <taxon>Bacillota</taxon>
        <taxon>Bacilli</taxon>
        <taxon>Lactobacillales</taxon>
        <taxon>Lactobacillaceae</taxon>
        <taxon>Amylolactobacillus</taxon>
    </lineage>
</organism>
<dbReference type="Proteomes" id="UP000050909">
    <property type="component" value="Unassembled WGS sequence"/>
</dbReference>
<evidence type="ECO:0000313" key="2">
    <source>
        <dbReference type="Proteomes" id="UP000050909"/>
    </source>
</evidence>
<protein>
    <recommendedName>
        <fullName evidence="3">Mub B2-like domain-containing protein</fullName>
    </recommendedName>
</protein>
<keyword evidence="2" id="KW-1185">Reference proteome</keyword>
<sequence length="269" mass="28915">MHVVDQPTANAATLDQSVVDLEAQANAVAATHGGWSGNTHYGSQMYAFKDGYTGFPAYKNPVLPGNYASAAYSPIQLMDADLSNVPVDQEITYVQLGNLYSLNAAGQPQENAFQNNMQSADLILPIKVVQHGDPTTGYQPLLFDFVDQPADIVLEGVRGATVYDTTGTVVKPDANGVTTVKPGYIILPNDKGKDVGVVYTKKIQDTPVFQESVLHNDGLPDKKTQVNVIRTIVYQGAGVKTPSKTVQTVIFKAVTNTLTGETNWTPRGQ</sequence>
<accession>A0A0R1GUS2</accession>
<evidence type="ECO:0000313" key="1">
    <source>
        <dbReference type="EMBL" id="KRK37744.1"/>
    </source>
</evidence>
<proteinExistence type="predicted"/>
<dbReference type="EMBL" id="AZCV01000003">
    <property type="protein sequence ID" value="KRK37744.1"/>
    <property type="molecule type" value="Genomic_DNA"/>
</dbReference>
<reference evidence="1 2" key="1">
    <citation type="journal article" date="2015" name="Genome Announc.">
        <title>Expanding the biotechnology potential of lactobacilli through comparative genomics of 213 strains and associated genera.</title>
        <authorList>
            <person name="Sun Z."/>
            <person name="Harris H.M."/>
            <person name="McCann A."/>
            <person name="Guo C."/>
            <person name="Argimon S."/>
            <person name="Zhang W."/>
            <person name="Yang X."/>
            <person name="Jeffery I.B."/>
            <person name="Cooney J.C."/>
            <person name="Kagawa T.F."/>
            <person name="Liu W."/>
            <person name="Song Y."/>
            <person name="Salvetti E."/>
            <person name="Wrobel A."/>
            <person name="Rasinkangas P."/>
            <person name="Parkhill J."/>
            <person name="Rea M.C."/>
            <person name="O'Sullivan O."/>
            <person name="Ritari J."/>
            <person name="Douillard F.P."/>
            <person name="Paul Ross R."/>
            <person name="Yang R."/>
            <person name="Briner A.E."/>
            <person name="Felis G.E."/>
            <person name="de Vos W.M."/>
            <person name="Barrangou R."/>
            <person name="Klaenhammer T.R."/>
            <person name="Caufield P.W."/>
            <person name="Cui Y."/>
            <person name="Zhang H."/>
            <person name="O'Toole P.W."/>
        </authorList>
    </citation>
    <scope>NUCLEOTIDE SEQUENCE [LARGE SCALE GENOMIC DNA]</scope>
    <source>
        <strain evidence="1 2">DSM 20534</strain>
    </source>
</reference>
<dbReference type="PATRIC" id="fig|1423722.3.peg.1096"/>
<dbReference type="AlphaFoldDB" id="A0A0R1GUS2"/>
<name>A0A0R1GUS2_9LACO</name>
<comment type="caution">
    <text evidence="1">The sequence shown here is derived from an EMBL/GenBank/DDBJ whole genome shotgun (WGS) entry which is preliminary data.</text>
</comment>
<evidence type="ECO:0008006" key="3">
    <source>
        <dbReference type="Google" id="ProtNLM"/>
    </source>
</evidence>